<sequence length="310" mass="34867">METSLEKRGFQEKNAESREVLETVGRTFLAGYAYAAEARRPDDAKDRLERIPTRFRGFAYEGAAMGFTMVDGLAPLRRDRVDTFLTGIGAPHVYMAYVGIGWGMARLPVFRWPDPSGYDPLLRWLILDGYGFHQAYFHTDRYVHGQADDHRFPWPEQRHQWYVGNSADQGIGRALWFVCGTDVERVATTIDKFPQSRHADLYAGAGLAAAYAGGAEERELRAFWDRAGQYRPQVAQGAAFAAQARVRAGLVVPHNELALQVLCDSTPEAAALVTERLRPPEPVREEAGDTPAYELWRRRVAEDFAARGRC</sequence>
<organism evidence="1 2">
    <name type="scientific">Nocardiopsis ansamitocini</name>
    <dbReference type="NCBI Taxonomy" id="1670832"/>
    <lineage>
        <taxon>Bacteria</taxon>
        <taxon>Bacillati</taxon>
        <taxon>Actinomycetota</taxon>
        <taxon>Actinomycetes</taxon>
        <taxon>Streptosporangiales</taxon>
        <taxon>Nocardiopsidaceae</taxon>
        <taxon>Nocardiopsis</taxon>
    </lineage>
</organism>
<dbReference type="Proteomes" id="UP001165092">
    <property type="component" value="Unassembled WGS sequence"/>
</dbReference>
<accession>A0A9W6UJD8</accession>
<protein>
    <submittedName>
        <fullName evidence="1">Enediyne biosynthesis protein</fullName>
    </submittedName>
</protein>
<dbReference type="RefSeq" id="WP_432707487.1">
    <property type="nucleotide sequence ID" value="NZ_BSQG01000005.1"/>
</dbReference>
<keyword evidence="2" id="KW-1185">Reference proteome</keyword>
<gene>
    <name evidence="1" type="ORF">Nans01_30750</name>
</gene>
<evidence type="ECO:0000313" key="1">
    <source>
        <dbReference type="EMBL" id="GLU48724.1"/>
    </source>
</evidence>
<dbReference type="Pfam" id="PF08012">
    <property type="entry name" value="DUF1702"/>
    <property type="match status" value="1"/>
</dbReference>
<comment type="caution">
    <text evidence="1">The sequence shown here is derived from an EMBL/GenBank/DDBJ whole genome shotgun (WGS) entry which is preliminary data.</text>
</comment>
<dbReference type="AlphaFoldDB" id="A0A9W6UJD8"/>
<evidence type="ECO:0000313" key="2">
    <source>
        <dbReference type="Proteomes" id="UP001165092"/>
    </source>
</evidence>
<proteinExistence type="predicted"/>
<dbReference type="EMBL" id="BSQG01000005">
    <property type="protein sequence ID" value="GLU48724.1"/>
    <property type="molecule type" value="Genomic_DNA"/>
</dbReference>
<name>A0A9W6UJD8_9ACTN</name>
<dbReference type="InterPro" id="IPR012964">
    <property type="entry name" value="DUF1702"/>
</dbReference>
<reference evidence="1" key="1">
    <citation type="submission" date="2023-02" db="EMBL/GenBank/DDBJ databases">
        <title>Nocardiopsis ansamitocini NBRC 112285.</title>
        <authorList>
            <person name="Ichikawa N."/>
            <person name="Sato H."/>
            <person name="Tonouchi N."/>
        </authorList>
    </citation>
    <scope>NUCLEOTIDE SEQUENCE</scope>
    <source>
        <strain evidence="1">NBRC 112285</strain>
    </source>
</reference>